<dbReference type="EMBL" id="JADOUF010000001">
    <property type="protein sequence ID" value="MBG6138165.1"/>
    <property type="molecule type" value="Genomic_DNA"/>
</dbReference>
<keyword evidence="2" id="KW-1185">Reference proteome</keyword>
<protein>
    <submittedName>
        <fullName evidence="1">Uncharacterized protein</fullName>
    </submittedName>
</protein>
<sequence>MMPTPGDVVRLTKSASPQFGKPLILRVTKTEGRRSSVYGWAWIEGYVLDNSGNAITKRSVFVNLQGIAPQTSRHPLRHARV</sequence>
<accession>A0A8J7KH73</accession>
<gene>
    <name evidence="1" type="ORF">IW245_004359</name>
</gene>
<name>A0A8J7KH73_9ACTN</name>
<comment type="caution">
    <text evidence="1">The sequence shown here is derived from an EMBL/GenBank/DDBJ whole genome shotgun (WGS) entry which is preliminary data.</text>
</comment>
<dbReference type="Proteomes" id="UP000622552">
    <property type="component" value="Unassembled WGS sequence"/>
</dbReference>
<proteinExistence type="predicted"/>
<evidence type="ECO:0000313" key="2">
    <source>
        <dbReference type="Proteomes" id="UP000622552"/>
    </source>
</evidence>
<dbReference type="AlphaFoldDB" id="A0A8J7KH73"/>
<reference evidence="1" key="1">
    <citation type="submission" date="2020-11" db="EMBL/GenBank/DDBJ databases">
        <title>Sequencing the genomes of 1000 actinobacteria strains.</title>
        <authorList>
            <person name="Klenk H.-P."/>
        </authorList>
    </citation>
    <scope>NUCLEOTIDE SEQUENCE</scope>
    <source>
        <strain evidence="1">DSM 45356</strain>
    </source>
</reference>
<organism evidence="1 2">
    <name type="scientific">Longispora fulva</name>
    <dbReference type="NCBI Taxonomy" id="619741"/>
    <lineage>
        <taxon>Bacteria</taxon>
        <taxon>Bacillati</taxon>
        <taxon>Actinomycetota</taxon>
        <taxon>Actinomycetes</taxon>
        <taxon>Micromonosporales</taxon>
        <taxon>Micromonosporaceae</taxon>
        <taxon>Longispora</taxon>
    </lineage>
</organism>
<evidence type="ECO:0000313" key="1">
    <source>
        <dbReference type="EMBL" id="MBG6138165.1"/>
    </source>
</evidence>
<dbReference type="RefSeq" id="WP_197004950.1">
    <property type="nucleotide sequence ID" value="NZ_BONS01000017.1"/>
</dbReference>